<organism evidence="2 3">
    <name type="scientific">Xanthomonas bonasiae</name>
    <dbReference type="NCBI Taxonomy" id="2810351"/>
    <lineage>
        <taxon>Bacteria</taxon>
        <taxon>Pseudomonadati</taxon>
        <taxon>Pseudomonadota</taxon>
        <taxon>Gammaproteobacteria</taxon>
        <taxon>Lysobacterales</taxon>
        <taxon>Lysobacteraceae</taxon>
        <taxon>Xanthomonas</taxon>
    </lineage>
</organism>
<reference evidence="2 3" key="1">
    <citation type="submission" date="2021-02" db="EMBL/GenBank/DDBJ databases">
        <title>Taxonomically Unique Crown Gall-Associated Xanthomonas Stains Have Deficiency in Virulence Repertories.</title>
        <authorList>
            <person name="Mafakheri H."/>
            <person name="Taghavi S.M."/>
            <person name="Dimkic I."/>
            <person name="Nemanja K."/>
            <person name="Osdaghi E."/>
        </authorList>
    </citation>
    <scope>NUCLEOTIDE SEQUENCE [LARGE SCALE GENOMIC DNA]</scope>
    <source>
        <strain evidence="2 3">FX4</strain>
    </source>
</reference>
<dbReference type="Gene3D" id="3.40.50.2000">
    <property type="entry name" value="Glycogen Phosphorylase B"/>
    <property type="match status" value="1"/>
</dbReference>
<dbReference type="SUPFAM" id="SSF53756">
    <property type="entry name" value="UDP-Glycosyltransferase/glycogen phosphorylase"/>
    <property type="match status" value="1"/>
</dbReference>
<gene>
    <name evidence="2" type="ORF">JR064_10770</name>
</gene>
<dbReference type="Pfam" id="PF00534">
    <property type="entry name" value="Glycos_transf_1"/>
    <property type="match status" value="1"/>
</dbReference>
<name>A0ABS3B214_9XANT</name>
<feature type="domain" description="Glycosyl transferase family 1" evidence="1">
    <location>
        <begin position="222"/>
        <end position="282"/>
    </location>
</feature>
<protein>
    <submittedName>
        <fullName evidence="2">Glycosyltransferase</fullName>
    </submittedName>
</protein>
<dbReference type="EMBL" id="JAFIWB010000009">
    <property type="protein sequence ID" value="MBN6102650.1"/>
    <property type="molecule type" value="Genomic_DNA"/>
</dbReference>
<evidence type="ECO:0000313" key="2">
    <source>
        <dbReference type="EMBL" id="MBN6102650.1"/>
    </source>
</evidence>
<dbReference type="InterPro" id="IPR001296">
    <property type="entry name" value="Glyco_trans_1"/>
</dbReference>
<dbReference type="Proteomes" id="UP000695802">
    <property type="component" value="Unassembled WGS sequence"/>
</dbReference>
<evidence type="ECO:0000259" key="1">
    <source>
        <dbReference type="Pfam" id="PF00534"/>
    </source>
</evidence>
<comment type="caution">
    <text evidence="2">The sequence shown here is derived from an EMBL/GenBank/DDBJ whole genome shotgun (WGS) entry which is preliminary data.</text>
</comment>
<keyword evidence="3" id="KW-1185">Reference proteome</keyword>
<proteinExistence type="predicted"/>
<accession>A0ABS3B214</accession>
<sequence>MSGQNADICALDADPLSSSTTCMASDLYRIVSCDNGTGLSRDLGLMADALTLGGQRVQRLGFSRGKLTRLVQEAGARLAGAFGHQVHTQVFSERVYPGCLALAERNLLVPNPEWFLPQWLPLLPRFEAVLCKTRHAELAFRRFGCRTRYIGFTSRDRYDPGIPRRYAFFHLAGRSTAKGTRVLLDTWQRHPQWPQLTVVQNPRSAGERVRAGNIDHRIAYLDDAELRTLQNAHLFHLCPSEVEGFGHSLMEAMSVGAVTLTTDAEPMNELVTPARGLLLAPACSRMQRLASYHYVDRAGIEAGVERALALSVLQRDTISRAARRYFCHNDAAFATRFQAAVLSQAAPAAAAPAVERIAGIGVPAP</sequence>
<evidence type="ECO:0000313" key="3">
    <source>
        <dbReference type="Proteomes" id="UP000695802"/>
    </source>
</evidence>